<name>A0A0C4E9F4_MAGP6</name>
<dbReference type="EMBL" id="GL876974">
    <property type="protein sequence ID" value="KLU90274.1"/>
    <property type="molecule type" value="Genomic_DNA"/>
</dbReference>
<evidence type="ECO:0000313" key="6">
    <source>
        <dbReference type="Proteomes" id="UP000011715"/>
    </source>
</evidence>
<dbReference type="OMA" id="GATQSMW"/>
<evidence type="ECO:0000313" key="5">
    <source>
        <dbReference type="EnsemblFungi" id="MAPG_09238T0"/>
    </source>
</evidence>
<dbReference type="InterPro" id="IPR000254">
    <property type="entry name" value="CBD"/>
</dbReference>
<reference evidence="5" key="4">
    <citation type="journal article" date="2015" name="G3 (Bethesda)">
        <title>Genome sequences of three phytopathogenic species of the Magnaporthaceae family of fungi.</title>
        <authorList>
            <person name="Okagaki L.H."/>
            <person name="Nunes C.C."/>
            <person name="Sailsbery J."/>
            <person name="Clay B."/>
            <person name="Brown D."/>
            <person name="John T."/>
            <person name="Oh Y."/>
            <person name="Young N."/>
            <person name="Fitzgerald M."/>
            <person name="Haas B.J."/>
            <person name="Zeng Q."/>
            <person name="Young S."/>
            <person name="Adiconis X."/>
            <person name="Fan L."/>
            <person name="Levin J.Z."/>
            <person name="Mitchell T.K."/>
            <person name="Okubara P.A."/>
            <person name="Farman M.L."/>
            <person name="Kohn L.M."/>
            <person name="Birren B."/>
            <person name="Ma L.-J."/>
            <person name="Dean R.A."/>
        </authorList>
    </citation>
    <scope>NUCLEOTIDE SEQUENCE</scope>
    <source>
        <strain evidence="5">ATCC 64411 / 73-15</strain>
    </source>
</reference>
<evidence type="ECO:0000313" key="4">
    <source>
        <dbReference type="EMBL" id="KLU90274.1"/>
    </source>
</evidence>
<dbReference type="SUPFAM" id="SSF57180">
    <property type="entry name" value="Cellulose-binding domain"/>
    <property type="match status" value="1"/>
</dbReference>
<dbReference type="GO" id="GO:0030248">
    <property type="term" value="F:cellulose binding"/>
    <property type="evidence" value="ECO:0007669"/>
    <property type="project" value="InterPro"/>
</dbReference>
<evidence type="ECO:0000256" key="2">
    <source>
        <dbReference type="SAM" id="SignalP"/>
    </source>
</evidence>
<dbReference type="Pfam" id="PF00734">
    <property type="entry name" value="CBM_1"/>
    <property type="match status" value="1"/>
</dbReference>
<dbReference type="GO" id="GO:0005576">
    <property type="term" value="C:extracellular region"/>
    <property type="evidence" value="ECO:0007669"/>
    <property type="project" value="InterPro"/>
</dbReference>
<protein>
    <recommendedName>
        <fullName evidence="3">CBM1 domain-containing protein</fullName>
    </recommendedName>
</protein>
<dbReference type="OrthoDB" id="5280466at2759"/>
<dbReference type="eggNOG" id="ENOG502RN6K">
    <property type="taxonomic scope" value="Eukaryota"/>
</dbReference>
<reference evidence="4" key="3">
    <citation type="submission" date="2011-03" db="EMBL/GenBank/DDBJ databases">
        <title>Annotation of Magnaporthe poae ATCC 64411.</title>
        <authorList>
            <person name="Ma L.-J."/>
            <person name="Dead R."/>
            <person name="Young S.K."/>
            <person name="Zeng Q."/>
            <person name="Gargeya S."/>
            <person name="Fitzgerald M."/>
            <person name="Haas B."/>
            <person name="Abouelleil A."/>
            <person name="Alvarado L."/>
            <person name="Arachchi H.M."/>
            <person name="Berlin A."/>
            <person name="Brown A."/>
            <person name="Chapman S.B."/>
            <person name="Chen Z."/>
            <person name="Dunbar C."/>
            <person name="Freedman E."/>
            <person name="Gearin G."/>
            <person name="Gellesch M."/>
            <person name="Goldberg J."/>
            <person name="Griggs A."/>
            <person name="Gujja S."/>
            <person name="Heiman D."/>
            <person name="Howarth C."/>
            <person name="Larson L."/>
            <person name="Lui A."/>
            <person name="MacDonald P.J.P."/>
            <person name="Mehta T."/>
            <person name="Montmayeur A."/>
            <person name="Murphy C."/>
            <person name="Neiman D."/>
            <person name="Pearson M."/>
            <person name="Priest M."/>
            <person name="Roberts A."/>
            <person name="Saif S."/>
            <person name="Shea T."/>
            <person name="Shenoy N."/>
            <person name="Sisk P."/>
            <person name="Stolte C."/>
            <person name="Sykes S."/>
            <person name="Yandava C."/>
            <person name="Wortman J."/>
            <person name="Nusbaum C."/>
            <person name="Birren B."/>
        </authorList>
    </citation>
    <scope>NUCLEOTIDE SEQUENCE</scope>
    <source>
        <strain evidence="4">ATCC 64411</strain>
    </source>
</reference>
<proteinExistence type="predicted"/>
<dbReference type="EnsemblFungi" id="MAPG_09238T0">
    <property type="protein sequence ID" value="MAPG_09238T0"/>
    <property type="gene ID" value="MAPG_09238"/>
</dbReference>
<feature type="signal peptide" evidence="2">
    <location>
        <begin position="1"/>
        <end position="17"/>
    </location>
</feature>
<keyword evidence="1 2" id="KW-0732">Signal</keyword>
<dbReference type="GO" id="GO:0005975">
    <property type="term" value="P:carbohydrate metabolic process"/>
    <property type="evidence" value="ECO:0007669"/>
    <property type="project" value="InterPro"/>
</dbReference>
<dbReference type="InterPro" id="IPR035971">
    <property type="entry name" value="CBD_sf"/>
</dbReference>
<gene>
    <name evidence="4" type="ORF">MAPG_09238</name>
</gene>
<evidence type="ECO:0000259" key="3">
    <source>
        <dbReference type="PROSITE" id="PS51164"/>
    </source>
</evidence>
<keyword evidence="6" id="KW-1185">Reference proteome</keyword>
<dbReference type="EMBL" id="ADBL01002261">
    <property type="status" value="NOT_ANNOTATED_CDS"/>
    <property type="molecule type" value="Genomic_DNA"/>
</dbReference>
<dbReference type="PROSITE" id="PS00562">
    <property type="entry name" value="CBM1_1"/>
    <property type="match status" value="1"/>
</dbReference>
<reference evidence="4" key="1">
    <citation type="submission" date="2010-05" db="EMBL/GenBank/DDBJ databases">
        <title>The Genome Sequence of Magnaporthe poae strain ATCC 64411.</title>
        <authorList>
            <consortium name="The Broad Institute Genome Sequencing Platform"/>
            <consortium name="Broad Institute Genome Sequencing Center for Infectious Disease"/>
            <person name="Ma L.-J."/>
            <person name="Dead R."/>
            <person name="Young S."/>
            <person name="Zeng Q."/>
            <person name="Koehrsen M."/>
            <person name="Alvarado L."/>
            <person name="Berlin A."/>
            <person name="Chapman S.B."/>
            <person name="Chen Z."/>
            <person name="Freedman E."/>
            <person name="Gellesch M."/>
            <person name="Goldberg J."/>
            <person name="Griggs A."/>
            <person name="Gujja S."/>
            <person name="Heilman E.R."/>
            <person name="Heiman D."/>
            <person name="Hepburn T."/>
            <person name="Howarth C."/>
            <person name="Jen D."/>
            <person name="Larson L."/>
            <person name="Mehta T."/>
            <person name="Neiman D."/>
            <person name="Pearson M."/>
            <person name="Roberts A."/>
            <person name="Saif S."/>
            <person name="Shea T."/>
            <person name="Shenoy N."/>
            <person name="Sisk P."/>
            <person name="Stolte C."/>
            <person name="Sykes S."/>
            <person name="Walk T."/>
            <person name="White J."/>
            <person name="Yandava C."/>
            <person name="Haas B."/>
            <person name="Nusbaum C."/>
            <person name="Birren B."/>
        </authorList>
    </citation>
    <scope>NUCLEOTIDE SEQUENCE</scope>
    <source>
        <strain evidence="4">ATCC 64411</strain>
    </source>
</reference>
<sequence length="133" mass="14594">MQIKLFTLSILVPGGLAQGEKKPPNPPYGATQSMWGQCGGRTYAGARACPTGAYCRFDGNEWYQQCVPNDYPNHNDSPGKQPGGPGIITRTITTVITLDNPRPTRVTTYITWLEPKPAPPVTLVPDQPWRPDE</sequence>
<dbReference type="VEuPathDB" id="FungiDB:MAPG_09238"/>
<reference evidence="5" key="5">
    <citation type="submission" date="2015-06" db="UniProtKB">
        <authorList>
            <consortium name="EnsemblFungi"/>
        </authorList>
    </citation>
    <scope>IDENTIFICATION</scope>
    <source>
        <strain evidence="5">ATCC 64411</strain>
    </source>
</reference>
<dbReference type="AlphaFoldDB" id="A0A0C4E9F4"/>
<feature type="domain" description="CBM1" evidence="3">
    <location>
        <begin position="30"/>
        <end position="67"/>
    </location>
</feature>
<dbReference type="PROSITE" id="PS51164">
    <property type="entry name" value="CBM1_2"/>
    <property type="match status" value="1"/>
</dbReference>
<dbReference type="STRING" id="644358.A0A0C4E9F4"/>
<evidence type="ECO:0000256" key="1">
    <source>
        <dbReference type="ARBA" id="ARBA00022729"/>
    </source>
</evidence>
<feature type="chain" id="PRO_5009385833" description="CBM1 domain-containing protein" evidence="2">
    <location>
        <begin position="18"/>
        <end position="133"/>
    </location>
</feature>
<organism evidence="5 6">
    <name type="scientific">Magnaporthiopsis poae (strain ATCC 64411 / 73-15)</name>
    <name type="common">Kentucky bluegrass fungus</name>
    <name type="synonym">Magnaporthe poae</name>
    <dbReference type="NCBI Taxonomy" id="644358"/>
    <lineage>
        <taxon>Eukaryota</taxon>
        <taxon>Fungi</taxon>
        <taxon>Dikarya</taxon>
        <taxon>Ascomycota</taxon>
        <taxon>Pezizomycotina</taxon>
        <taxon>Sordariomycetes</taxon>
        <taxon>Sordariomycetidae</taxon>
        <taxon>Magnaporthales</taxon>
        <taxon>Magnaporthaceae</taxon>
        <taxon>Magnaporthiopsis</taxon>
    </lineage>
</organism>
<accession>A0A0C4E9F4</accession>
<dbReference type="SMART" id="SM00236">
    <property type="entry name" value="fCBD"/>
    <property type="match status" value="1"/>
</dbReference>
<reference evidence="6" key="2">
    <citation type="submission" date="2010-05" db="EMBL/GenBank/DDBJ databases">
        <title>The genome sequence of Magnaporthe poae strain ATCC 64411.</title>
        <authorList>
            <person name="Ma L.-J."/>
            <person name="Dead R."/>
            <person name="Young S."/>
            <person name="Zeng Q."/>
            <person name="Koehrsen M."/>
            <person name="Alvarado L."/>
            <person name="Berlin A."/>
            <person name="Chapman S.B."/>
            <person name="Chen Z."/>
            <person name="Freedman E."/>
            <person name="Gellesch M."/>
            <person name="Goldberg J."/>
            <person name="Griggs A."/>
            <person name="Gujja S."/>
            <person name="Heilman E.R."/>
            <person name="Heiman D."/>
            <person name="Hepburn T."/>
            <person name="Howarth C."/>
            <person name="Jen D."/>
            <person name="Larson L."/>
            <person name="Mehta T."/>
            <person name="Neiman D."/>
            <person name="Pearson M."/>
            <person name="Roberts A."/>
            <person name="Saif S."/>
            <person name="Shea T."/>
            <person name="Shenoy N."/>
            <person name="Sisk P."/>
            <person name="Stolte C."/>
            <person name="Sykes S."/>
            <person name="Walk T."/>
            <person name="White J."/>
            <person name="Yandava C."/>
            <person name="Haas B."/>
            <person name="Nusbaum C."/>
            <person name="Birren B."/>
        </authorList>
    </citation>
    <scope>NUCLEOTIDE SEQUENCE [LARGE SCALE GENOMIC DNA]</scope>
    <source>
        <strain evidence="6">ATCC 64411 / 73-15</strain>
    </source>
</reference>
<dbReference type="Proteomes" id="UP000011715">
    <property type="component" value="Unassembled WGS sequence"/>
</dbReference>